<sequence length="159" mass="16908">TPEDGDPEVRDGSQGRKAEREKEREAGGNTGRERKRNRKQGNAKTSETQTQGERMTEIQGHTVRPRPPEKWTQKHTVGCTGEEDGEKRDQGGHSHSPPTAGGADDQQGDPGEEPSGPVPPHPEAGLRLLRPCAPRPASPGGSSCGSEAPASGFGPEKHL</sequence>
<comment type="caution">
    <text evidence="2">The sequence shown here is derived from an EMBL/GenBank/DDBJ whole genome shotgun (WGS) entry which is preliminary data.</text>
</comment>
<feature type="compositionally biased region" description="Basic and acidic residues" evidence="1">
    <location>
        <begin position="7"/>
        <end position="26"/>
    </location>
</feature>
<reference evidence="2" key="1">
    <citation type="submission" date="2017-12" db="EMBL/GenBank/DDBJ databases">
        <title>High-resolution comparative analysis of great ape genomes.</title>
        <authorList>
            <person name="Pollen A."/>
            <person name="Hastie A."/>
            <person name="Hormozdiari F."/>
            <person name="Dougherty M."/>
            <person name="Liu R."/>
            <person name="Chaisson M."/>
            <person name="Hoppe E."/>
            <person name="Hill C."/>
            <person name="Pang A."/>
            <person name="Hillier L."/>
            <person name="Baker C."/>
            <person name="Armstrong J."/>
            <person name="Shendure J."/>
            <person name="Paten B."/>
            <person name="Wilson R."/>
            <person name="Chao H."/>
            <person name="Schneider V."/>
            <person name="Ventura M."/>
            <person name="Kronenberg Z."/>
            <person name="Murali S."/>
            <person name="Gordon D."/>
            <person name="Cantsilieris S."/>
            <person name="Munson K."/>
            <person name="Nelson B."/>
            <person name="Raja A."/>
            <person name="Underwood J."/>
            <person name="Diekhans M."/>
            <person name="Fiddes I."/>
            <person name="Haussler D."/>
            <person name="Eichler E."/>
        </authorList>
    </citation>
    <scope>NUCLEOTIDE SEQUENCE [LARGE SCALE GENOMIC DNA]</scope>
    <source>
        <strain evidence="2">Susie</strain>
    </source>
</reference>
<dbReference type="AlphaFoldDB" id="A0A2J8R3G8"/>
<feature type="region of interest" description="Disordered" evidence="1">
    <location>
        <begin position="1"/>
        <end position="159"/>
    </location>
</feature>
<evidence type="ECO:0000313" key="2">
    <source>
        <dbReference type="EMBL" id="PNJ03073.1"/>
    </source>
</evidence>
<protein>
    <submittedName>
        <fullName evidence="2">SBK3 isoform 2</fullName>
    </submittedName>
</protein>
<feature type="compositionally biased region" description="Polar residues" evidence="1">
    <location>
        <begin position="42"/>
        <end position="53"/>
    </location>
</feature>
<gene>
    <name evidence="2" type="ORF">CR201_G0054353</name>
</gene>
<accession>A0A2J8R3G8</accession>
<organism evidence="2">
    <name type="scientific">Pongo abelii</name>
    <name type="common">Sumatran orangutan</name>
    <name type="synonym">Pongo pygmaeus abelii</name>
    <dbReference type="NCBI Taxonomy" id="9601"/>
    <lineage>
        <taxon>Eukaryota</taxon>
        <taxon>Metazoa</taxon>
        <taxon>Chordata</taxon>
        <taxon>Craniata</taxon>
        <taxon>Vertebrata</taxon>
        <taxon>Euteleostomi</taxon>
        <taxon>Mammalia</taxon>
        <taxon>Eutheria</taxon>
        <taxon>Euarchontoglires</taxon>
        <taxon>Primates</taxon>
        <taxon>Haplorrhini</taxon>
        <taxon>Catarrhini</taxon>
        <taxon>Hominidae</taxon>
        <taxon>Pongo</taxon>
    </lineage>
</organism>
<feature type="non-terminal residue" evidence="2">
    <location>
        <position position="159"/>
    </location>
</feature>
<proteinExistence type="predicted"/>
<feature type="non-terminal residue" evidence="2">
    <location>
        <position position="1"/>
    </location>
</feature>
<evidence type="ECO:0000256" key="1">
    <source>
        <dbReference type="SAM" id="MobiDB-lite"/>
    </source>
</evidence>
<dbReference type="EMBL" id="NDHI03003771">
    <property type="protein sequence ID" value="PNJ03073.1"/>
    <property type="molecule type" value="Genomic_DNA"/>
</dbReference>
<name>A0A2J8R3G8_PONAB</name>